<accession>A0A1J5TI82</accession>
<dbReference type="PANTHER" id="PTHR39198">
    <property type="entry name" value="HYPOTHETICAL MEMBRANE PROTEIN, CONSERVED"/>
    <property type="match status" value="1"/>
</dbReference>
<keyword evidence="2" id="KW-1133">Transmembrane helix</keyword>
<feature type="region of interest" description="Disordered" evidence="1">
    <location>
        <begin position="1659"/>
        <end position="1684"/>
    </location>
</feature>
<keyword evidence="2" id="KW-0472">Membrane</keyword>
<dbReference type="PROSITE" id="PS50053">
    <property type="entry name" value="UBIQUITIN_2"/>
    <property type="match status" value="1"/>
</dbReference>
<feature type="compositionally biased region" description="Acidic residues" evidence="1">
    <location>
        <begin position="1665"/>
        <end position="1677"/>
    </location>
</feature>
<sequence>MALALICFGFLLISGTVEAGYDHKMTVTPTQQEGEPDEQLQYTITIENEGEDDSFNLSVTSSSIPEGYTASIIPEQLTIDEDESATATLFVKLAPRDHINSQGGDTHTISFKSEAVNTAGKTKTALAGITVKNTYGTTLTAISGEQEVEPNENVKFSMSINNTEGNTPDSITISYTANGIDSWDVNPQPSTMTLAVDVTGFFNLSVTPDIEATAGLKSITVLATSEDGETVSSTSVTVKVKQLPALQVDKIDTSSKDVEAGKRVYYSFSVTNKGNAVDTFSLAVDLSSLPVGWDASLDQDTISNLGVDEKINLTDVLVVKAPIDAPAESETSIVVTISSDYNTTVNATYTSRTTVLQKYDPKVSTVGFDVLSAKPEEQVNFTIKIENLGNGQDDISLELIGGNSSWGQLGDSSFTLESNTNATTTLRVTPPKDTEAKNGYIITIRATSEDGATIADRNIFVNVLQIYEVSVQVAGDSSKKGDPGDELTFEITIKNKGNGEDTVSLALEGTKASWASVTDEVELLSGETKVVNLTVNIDDDATVGDNDIVVNGTSEDNPSAYDTGTVKVSVNKQFKVDVVVSSKSGDPGSTVEYDIRIQNEGTGNDTFTVNIDDYPAGWSVDPVSFQVENVPAGGEKLVKVNVTVRSGEDNKAFTINLTASSDEAQKENPPKYANKTVSIITIVNQEYWIDLSVADSDRTVEATVGVPVSVTIDVDNFGTGDDIIAMTNTPPEGWTGVDFSNPFINVAEGGQEEVTLTITVPESTSKGDYELTVKGVSDCEGCENGTKSTDSITLTVKVDLSRGVQVSTDVTEIEKLPGTTASFTIDVKNTGDGADTLIVSVLDDDLGWALSNTTSLTLDKDQTGSVTVNVTLPEYVLDNLTNQERNALQANSYSITVKVKSGGDLSVSDTASLQVDIGQIFGAKVEIVGASTITSYPSTETQASERTEKFTFKLTNTGNGQDSVSVETIATTYPDEWTVEIFQSPSCTSSFSGSIGAGTSKYLYLCVEPDQDSDIGNYSVLTEFSPNNGIDPAEQVSVSLEVASPRRELDATAIDSLKEIYPEYEGSVTQNSVKFKVKLDNTGSNDDIFIPEVESTLEDGWTVTFFQDSSKTQSWPNSGVTIEEGELDDLWVFVSVNDEAEVGNETVKISVRNEEDDPNARQEIDLTVQIQRPEIIIQQSGIKIEIDGVFGNASEVKDGDTVVIYVDVENTGSADADNVNVEIYYYPKKAPTTQQEIDELLIAGFEFDDSKNTYIYQLYGSSGRSTNIKEGNSKELVSDDWLIKGGEWYVEARADYDKNNDNGEILEENENNNDARYSELLRVKPDLQITAMRVDSKYAGENSGTPNVDDTVTFTVTVTNAGAADVDNSRLYITADSSTDNVVLKDRTNQEYVLFDLDAGETQEVRFRWKATLEEWTAFSAEVNPVCDDFSIPDFTCESEGDGFSTDTGRMFDELGRYTDNAWPRTGVFEQSGAPVEFSVLPDFKIKKVVKDPVNPQVGETVEITVTVQNIGNADWQISSKPLQVKFEDSAGTELSQQVSESINKDDSTEVTFSWTVPDKDNKDFLTLTWTIDAGTGSFEIQQCNDCDITNSGDGTDNDEYVEDDFELQLQAVLGEIEFINTLSERELVKGVPLLLPVLFLVGLVALAIPVILYRRRSGSSPVSEDSDDSGEEEAAEEPAAAPPSKISVAIVSTIDGKTANVKVPSNMPVNKLLQNCVGKFPLPHSNFAVMLNGVAVDNNLTLADAGLTDKCQVDLVPLE</sequence>
<name>A0A1J5TI82_9ARCH</name>
<keyword evidence="2" id="KW-0812">Transmembrane</keyword>
<proteinExistence type="predicted"/>
<evidence type="ECO:0000313" key="5">
    <source>
        <dbReference type="Proteomes" id="UP000183375"/>
    </source>
</evidence>
<protein>
    <recommendedName>
        <fullName evidence="3">Ubiquitin-like domain-containing protein</fullName>
    </recommendedName>
</protein>
<dbReference type="InterPro" id="IPR011635">
    <property type="entry name" value="CARDB"/>
</dbReference>
<dbReference type="PANTHER" id="PTHR39198:SF1">
    <property type="entry name" value="ALPHA-GALACTOSIDASE NEW3 DOMAIN-CONTAINING PROTEIN"/>
    <property type="match status" value="1"/>
</dbReference>
<comment type="caution">
    <text evidence="4">The sequence shown here is derived from an EMBL/GenBank/DDBJ whole genome shotgun (WGS) entry which is preliminary data.</text>
</comment>
<evidence type="ECO:0000313" key="4">
    <source>
        <dbReference type="EMBL" id="OIR20663.1"/>
    </source>
</evidence>
<dbReference type="Proteomes" id="UP000183375">
    <property type="component" value="Unassembled WGS sequence"/>
</dbReference>
<feature type="domain" description="Ubiquitin-like" evidence="3">
    <location>
        <begin position="1692"/>
        <end position="1757"/>
    </location>
</feature>
<evidence type="ECO:0000256" key="1">
    <source>
        <dbReference type="SAM" id="MobiDB-lite"/>
    </source>
</evidence>
<dbReference type="Gene3D" id="3.10.20.90">
    <property type="entry name" value="Phosphatidylinositol 3-kinase Catalytic Subunit, Chain A, domain 1"/>
    <property type="match status" value="1"/>
</dbReference>
<dbReference type="Pfam" id="PF07705">
    <property type="entry name" value="CARDB"/>
    <property type="match status" value="3"/>
</dbReference>
<evidence type="ECO:0000256" key="2">
    <source>
        <dbReference type="SAM" id="Phobius"/>
    </source>
</evidence>
<feature type="transmembrane region" description="Helical" evidence="2">
    <location>
        <begin position="1634"/>
        <end position="1654"/>
    </location>
</feature>
<organism evidence="4 5">
    <name type="scientific">Marine Group III euryarchaeote CG-Epi4</name>
    <dbReference type="NCBI Taxonomy" id="1888998"/>
    <lineage>
        <taxon>Archaea</taxon>
        <taxon>Methanobacteriati</taxon>
        <taxon>Thermoplasmatota</taxon>
        <taxon>Thermoplasmata</taxon>
        <taxon>Candidatus Thermoprofundales</taxon>
    </lineage>
</organism>
<gene>
    <name evidence="4" type="ORF">BEU01_01375</name>
</gene>
<dbReference type="Gene3D" id="2.60.40.10">
    <property type="entry name" value="Immunoglobulins"/>
    <property type="match status" value="4"/>
</dbReference>
<reference evidence="4 5" key="1">
    <citation type="submission" date="2016-08" db="EMBL/GenBank/DDBJ databases">
        <title>New Insights into Marine Group III Euryarchaeota, from dark to light.</title>
        <authorList>
            <person name="Haro-Moreno J.M."/>
            <person name="Rodriguez-Valera F."/>
            <person name="Lopez-Garcia P."/>
            <person name="Moreira D."/>
            <person name="Martin-Cuadrado A.B."/>
        </authorList>
    </citation>
    <scope>NUCLEOTIDE SEQUENCE [LARGE SCALE GENOMIC DNA]</scope>
    <source>
        <strain evidence="4">CG-Epi4</strain>
    </source>
</reference>
<dbReference type="EMBL" id="MIYX01000020">
    <property type="protein sequence ID" value="OIR20663.1"/>
    <property type="molecule type" value="Genomic_DNA"/>
</dbReference>
<dbReference type="InterPro" id="IPR000626">
    <property type="entry name" value="Ubiquitin-like_dom"/>
</dbReference>
<dbReference type="InterPro" id="IPR013783">
    <property type="entry name" value="Ig-like_fold"/>
</dbReference>
<dbReference type="SUPFAM" id="SSF54236">
    <property type="entry name" value="Ubiquitin-like"/>
    <property type="match status" value="1"/>
</dbReference>
<dbReference type="InterPro" id="IPR029071">
    <property type="entry name" value="Ubiquitin-like_domsf"/>
</dbReference>
<evidence type="ECO:0000259" key="3">
    <source>
        <dbReference type="PROSITE" id="PS50053"/>
    </source>
</evidence>